<feature type="compositionally biased region" description="Low complexity" evidence="1">
    <location>
        <begin position="263"/>
        <end position="279"/>
    </location>
</feature>
<dbReference type="RefSeq" id="WP_380330281.1">
    <property type="nucleotide sequence ID" value="NZ_JBHYPW010000066.1"/>
</dbReference>
<evidence type="ECO:0000313" key="3">
    <source>
        <dbReference type="Proteomes" id="UP001599542"/>
    </source>
</evidence>
<feature type="region of interest" description="Disordered" evidence="1">
    <location>
        <begin position="243"/>
        <end position="310"/>
    </location>
</feature>
<dbReference type="Proteomes" id="UP001599542">
    <property type="component" value="Unassembled WGS sequence"/>
</dbReference>
<gene>
    <name evidence="2" type="ORF">ACFW6T_06510</name>
</gene>
<organism evidence="2 3">
    <name type="scientific">Kitasatospora phosalacinea</name>
    <dbReference type="NCBI Taxonomy" id="2065"/>
    <lineage>
        <taxon>Bacteria</taxon>
        <taxon>Bacillati</taxon>
        <taxon>Actinomycetota</taxon>
        <taxon>Actinomycetes</taxon>
        <taxon>Kitasatosporales</taxon>
        <taxon>Streptomycetaceae</taxon>
        <taxon>Kitasatospora</taxon>
    </lineage>
</organism>
<keyword evidence="3" id="KW-1185">Reference proteome</keyword>
<dbReference type="SUPFAM" id="SSF55469">
    <property type="entry name" value="FMN-dependent nitroreductase-like"/>
    <property type="match status" value="1"/>
</dbReference>
<comment type="caution">
    <text evidence="2">The sequence shown here is derived from an EMBL/GenBank/DDBJ whole genome shotgun (WGS) entry which is preliminary data.</text>
</comment>
<evidence type="ECO:0000313" key="2">
    <source>
        <dbReference type="EMBL" id="MFE1351629.1"/>
    </source>
</evidence>
<protein>
    <recommendedName>
        <fullName evidence="4">Nitroreductase domain-containing protein</fullName>
    </recommendedName>
</protein>
<evidence type="ECO:0008006" key="4">
    <source>
        <dbReference type="Google" id="ProtNLM"/>
    </source>
</evidence>
<dbReference type="InterPro" id="IPR000415">
    <property type="entry name" value="Nitroreductase-like"/>
</dbReference>
<proteinExistence type="predicted"/>
<name>A0ABW6GFY1_9ACTN</name>
<accession>A0ABW6GFY1</accession>
<sequence>MNAPTPVVGPPTLDDVRRFAFRQGPGKGHLGEQHLVDDRTATTSALPPHRARSATGVPLPLGTHQLLAATPYPGPCGAGAVAALEPQERLGHLLTTAFGLQRREPSHRYADHRSVASGRAKYPVHAFLAQGAAVRHHDPYRHALVDVAPSGGAAAGPVDGTSVLLAGRYSDLPAAYGRLRYAVTEVELGVALRSLCVAADLFGVPAALALDGAATARAEAVVRSTGPGTWSAPLTVRLDVPGPAAPGRVLPGPPPAARDARDPLLGADDPSARDAAAVSARRHGLPPGPPAPARGLPGGSPAGSSAAVLPSGGPVGGGAVGAVDWAQVLWNRTAGRMPDRLYGFALRPAEVSADCLADLLAWADRPPPGRLLAEIAERVRLSVALQRVGGLPAGVHQVEGRGLVLGPARPGIMAALQPGFAQQPAPNTDSGMRHAAMAFVHSVDVDALLDDFGPAAFGLLQLCLGWSVHGLCLAAAAHGLVARPARSFVEYRVQPLFGLRREETPVFMTVCGTSRFTEPMLDLRT</sequence>
<dbReference type="Gene3D" id="3.40.109.10">
    <property type="entry name" value="NADH Oxidase"/>
    <property type="match status" value="2"/>
</dbReference>
<evidence type="ECO:0000256" key="1">
    <source>
        <dbReference type="SAM" id="MobiDB-lite"/>
    </source>
</evidence>
<dbReference type="EMBL" id="JBHYPX010000008">
    <property type="protein sequence ID" value="MFE1351629.1"/>
    <property type="molecule type" value="Genomic_DNA"/>
</dbReference>
<reference evidence="2 3" key="1">
    <citation type="submission" date="2024-09" db="EMBL/GenBank/DDBJ databases">
        <title>The Natural Products Discovery Center: Release of the First 8490 Sequenced Strains for Exploring Actinobacteria Biosynthetic Diversity.</title>
        <authorList>
            <person name="Kalkreuter E."/>
            <person name="Kautsar S.A."/>
            <person name="Yang D."/>
            <person name="Bader C.D."/>
            <person name="Teijaro C.N."/>
            <person name="Fluegel L."/>
            <person name="Davis C.M."/>
            <person name="Simpson J.R."/>
            <person name="Lauterbach L."/>
            <person name="Steele A.D."/>
            <person name="Gui C."/>
            <person name="Meng S."/>
            <person name="Li G."/>
            <person name="Viehrig K."/>
            <person name="Ye F."/>
            <person name="Su P."/>
            <person name="Kiefer A.F."/>
            <person name="Nichols A."/>
            <person name="Cepeda A.J."/>
            <person name="Yan W."/>
            <person name="Fan B."/>
            <person name="Jiang Y."/>
            <person name="Adhikari A."/>
            <person name="Zheng C.-J."/>
            <person name="Schuster L."/>
            <person name="Cowan T.M."/>
            <person name="Smanski M.J."/>
            <person name="Chevrette M.G."/>
            <person name="De Carvalho L.P.S."/>
            <person name="Shen B."/>
        </authorList>
    </citation>
    <scope>NUCLEOTIDE SEQUENCE [LARGE SCALE GENOMIC DNA]</scope>
    <source>
        <strain evidence="2 3">NPDC058753</strain>
    </source>
</reference>